<dbReference type="RefSeq" id="WP_177231418.1">
    <property type="nucleotide sequence ID" value="NZ_FOEF01000007.1"/>
</dbReference>
<feature type="domain" description="Thiopeptide-type bacteriocin biosynthesis" evidence="2">
    <location>
        <begin position="797"/>
        <end position="1052"/>
    </location>
</feature>
<evidence type="ECO:0000313" key="4">
    <source>
        <dbReference type="Proteomes" id="UP000198582"/>
    </source>
</evidence>
<reference evidence="3 4" key="1">
    <citation type="submission" date="2016-10" db="EMBL/GenBank/DDBJ databases">
        <authorList>
            <person name="de Groot N.N."/>
        </authorList>
    </citation>
    <scope>NUCLEOTIDE SEQUENCE [LARGE SCALE GENOMIC DNA]</scope>
    <source>
        <strain evidence="3 4">DSM 44993</strain>
    </source>
</reference>
<accession>A0A1H8XGV7</accession>
<dbReference type="AlphaFoldDB" id="A0A1H8XGV7"/>
<dbReference type="STRING" id="394193.SAMN04489732_107220"/>
<proteinExistence type="predicted"/>
<feature type="domain" description="Lantibiotic dehydratase N-terminal" evidence="1">
    <location>
        <begin position="67"/>
        <end position="713"/>
    </location>
</feature>
<evidence type="ECO:0000259" key="1">
    <source>
        <dbReference type="Pfam" id="PF04738"/>
    </source>
</evidence>
<evidence type="ECO:0000259" key="2">
    <source>
        <dbReference type="Pfam" id="PF14028"/>
    </source>
</evidence>
<evidence type="ECO:0000313" key="3">
    <source>
        <dbReference type="EMBL" id="SEP39069.1"/>
    </source>
</evidence>
<dbReference type="InterPro" id="IPR023809">
    <property type="entry name" value="Thiopep_bacteriocin_synth_dom"/>
</dbReference>
<keyword evidence="4" id="KW-1185">Reference proteome</keyword>
<protein>
    <submittedName>
        <fullName evidence="3">Thiopeptide-type bacteriocin biosynthesis domain-containing protein</fullName>
    </submittedName>
</protein>
<dbReference type="InterPro" id="IPR006827">
    <property type="entry name" value="Lant_deHydtase_N"/>
</dbReference>
<sequence length="1061" mass="115514">MTVDPSASAPVTAAGGPLPPLSYRPAGFFLLRAPTLPAETARRVLSGPVDDAVDDAGAARLWDQAGDPLVRAALTVASADLVDALDRNAQGRLPAARRRRLRSGLLRYLTRMSTRATPFGLFAAVSWGEFGEDCTAVIDGPPRRHTRADLGWLLDVVEAVEADPAVLPFLRLTANPLAYPVGERLVLRPADVYGKDDLRGVSLRATEVVRYLLDEAVTPVPYRELLDRIAAGFPGLPGHRVEALIGRLHELRFLTTDLRPPLNQPRPERHVVDVLARVPPARAAHQALQRVSTLMARCDQEPLSPSAPTRELLAAQRELLPDGDGRTCQVDAALSVDGCTVPAEVALEVADAVAWLGRVIGPAPRFPHLVDYRSAFAERYGREGLVPLTDLLSPEHGLGSPSTYLNPGGAQMFAATSPASPGRERPYALPLFAEALRTGQREIDLTDPLFAALMPERAGDDRRPPAPGLDVTVQIAAASPEAVLRGEWSAVLASGAFALSGRTLGRFVHLLPGPAEDRVREHLAAQDATAGPGVVHAELSYLPVQGRAANVTVHPLMRTHEIPVNVTPSVPADRVIPLRDIVIGLDGDRFAVYSARLGRRVRIHQGHMLNPRTAPDVCRFLLESAQDGEAAPAGFDWGSLETAPFLPRVRRGRIVLRLAQWNIEVAATFGRAALESDEALAAAVRAWRSRWQVPRWVYVADHDRRLLLDLDHSPSIMELRTELNRAAERGLAWLPVQEMYPGFDELWVSGADGRRHVSEVVIPLSTRSAPRPPAPAVPRAALTACRRPQRHLPGGDWLSLKLYTAEAAMDPVLARMWSKPPVRPGEDWFYLRYADPAPHLRVRVRAGRDDAAALFDGWTGWARELVGEGLAADFVVDTYSPELVRYGGPDTLAAVERVFCASSAATARFLAEPGPDDLPRFVVAGYALDCVYRGWGFDLDQRLARAAAVPRPRAENDPARPHRRLLADLLAPEAQPGSPADKMRAELAEVFGALRLPLAEAGALARSAARGGTLTTAERTVVDGIAHMQVNRLLGTDRDLELACHRLWWHALRTIRNRRSA</sequence>
<organism evidence="3 4">
    <name type="scientific">Amycolatopsis saalfeldensis</name>
    <dbReference type="NCBI Taxonomy" id="394193"/>
    <lineage>
        <taxon>Bacteria</taxon>
        <taxon>Bacillati</taxon>
        <taxon>Actinomycetota</taxon>
        <taxon>Actinomycetes</taxon>
        <taxon>Pseudonocardiales</taxon>
        <taxon>Pseudonocardiaceae</taxon>
        <taxon>Amycolatopsis</taxon>
    </lineage>
</organism>
<dbReference type="Pfam" id="PF14028">
    <property type="entry name" value="Lant_dehydr_C"/>
    <property type="match status" value="1"/>
</dbReference>
<gene>
    <name evidence="3" type="ORF">SAMN04489732_107220</name>
</gene>
<dbReference type="NCBIfam" id="TIGR03891">
    <property type="entry name" value="thiopep_ocin"/>
    <property type="match status" value="1"/>
</dbReference>
<dbReference type="Pfam" id="PF04738">
    <property type="entry name" value="Lant_dehydr_N"/>
    <property type="match status" value="1"/>
</dbReference>
<dbReference type="Proteomes" id="UP000198582">
    <property type="component" value="Unassembled WGS sequence"/>
</dbReference>
<dbReference type="EMBL" id="FOEF01000007">
    <property type="protein sequence ID" value="SEP39069.1"/>
    <property type="molecule type" value="Genomic_DNA"/>
</dbReference>
<name>A0A1H8XGV7_9PSEU</name>